<reference evidence="2" key="1">
    <citation type="journal article" date="2019" name="Int. J. Syst. Evol. Microbiol.">
        <title>The Global Catalogue of Microorganisms (GCM) 10K type strain sequencing project: providing services to taxonomists for standard genome sequencing and annotation.</title>
        <authorList>
            <consortium name="The Broad Institute Genomics Platform"/>
            <consortium name="The Broad Institute Genome Sequencing Center for Infectious Disease"/>
            <person name="Wu L."/>
            <person name="Ma J."/>
        </authorList>
    </citation>
    <scope>NUCLEOTIDE SEQUENCE [LARGE SCALE GENOMIC DNA]</scope>
    <source>
        <strain evidence="2">CGMCC 1.12989</strain>
    </source>
</reference>
<organism evidence="1 2">
    <name type="scientific">Novosphingobium tardum</name>
    <dbReference type="NCBI Taxonomy" id="1538021"/>
    <lineage>
        <taxon>Bacteria</taxon>
        <taxon>Pseudomonadati</taxon>
        <taxon>Pseudomonadota</taxon>
        <taxon>Alphaproteobacteria</taxon>
        <taxon>Sphingomonadales</taxon>
        <taxon>Sphingomonadaceae</taxon>
        <taxon>Novosphingobium</taxon>
    </lineage>
</organism>
<dbReference type="RefSeq" id="WP_379539619.1">
    <property type="nucleotide sequence ID" value="NZ_JBHSDR010000006.1"/>
</dbReference>
<sequence length="179" mass="19807">MATGSRIEIVQNCYVVRDLEAACARLHRQYGIGPFVGGSEGVLGDHFYRGAAAEPIRIRGVFVQSGSLNIELVQVLSTGPSAFRDMYSGDAEGFHHTAVFCDDYAQTRDAWTAEGYALASEFVTSFGARICYLDARATHGHMIELYPEHEVIREMYGKARRAANDWDGQRLIVPWADVA</sequence>
<evidence type="ECO:0000313" key="1">
    <source>
        <dbReference type="EMBL" id="MFC4296169.1"/>
    </source>
</evidence>
<evidence type="ECO:0000313" key="2">
    <source>
        <dbReference type="Proteomes" id="UP001595828"/>
    </source>
</evidence>
<dbReference type="EMBL" id="JBHSDR010000006">
    <property type="protein sequence ID" value="MFC4296169.1"/>
    <property type="molecule type" value="Genomic_DNA"/>
</dbReference>
<protein>
    <submittedName>
        <fullName evidence="1">VOC family protein</fullName>
    </submittedName>
</protein>
<comment type="caution">
    <text evidence="1">The sequence shown here is derived from an EMBL/GenBank/DDBJ whole genome shotgun (WGS) entry which is preliminary data.</text>
</comment>
<dbReference type="InterPro" id="IPR029068">
    <property type="entry name" value="Glyas_Bleomycin-R_OHBP_Dase"/>
</dbReference>
<accession>A0ABV8RS87</accession>
<keyword evidence="2" id="KW-1185">Reference proteome</keyword>
<dbReference type="Pfam" id="PF13669">
    <property type="entry name" value="Glyoxalase_4"/>
    <property type="match status" value="1"/>
</dbReference>
<gene>
    <name evidence="1" type="ORF">ACFO0A_14000</name>
</gene>
<proteinExistence type="predicted"/>
<name>A0ABV8RS87_9SPHN</name>
<dbReference type="Proteomes" id="UP001595828">
    <property type="component" value="Unassembled WGS sequence"/>
</dbReference>
<dbReference type="Gene3D" id="3.10.180.10">
    <property type="entry name" value="2,3-Dihydroxybiphenyl 1,2-Dioxygenase, domain 1"/>
    <property type="match status" value="1"/>
</dbReference>
<dbReference type="SUPFAM" id="SSF54593">
    <property type="entry name" value="Glyoxalase/Bleomycin resistance protein/Dihydroxybiphenyl dioxygenase"/>
    <property type="match status" value="1"/>
</dbReference>